<dbReference type="VEuPathDB" id="FungiDB:SI65_00933"/>
<gene>
    <name evidence="4" type="ORF">SI65_00933</name>
</gene>
<keyword evidence="1" id="KW-0863">Zinc-finger</keyword>
<keyword evidence="1" id="KW-0862">Zinc</keyword>
<keyword evidence="5" id="KW-1185">Reference proteome</keyword>
<dbReference type="GO" id="GO:0008270">
    <property type="term" value="F:zinc ion binding"/>
    <property type="evidence" value="ECO:0007669"/>
    <property type="project" value="UniProtKB-KW"/>
</dbReference>
<reference evidence="4 5" key="1">
    <citation type="journal article" date="2016" name="BMC Genomics">
        <title>Comparative genomic and transcriptomic analyses of the Fuzhuan brick tea-fermentation fungus Aspergillus cristatus.</title>
        <authorList>
            <person name="Ge Y."/>
            <person name="Wang Y."/>
            <person name="Liu Y."/>
            <person name="Tan Y."/>
            <person name="Ren X."/>
            <person name="Zhang X."/>
            <person name="Hyde K.D."/>
            <person name="Liu Y."/>
            <person name="Liu Z."/>
        </authorList>
    </citation>
    <scope>NUCLEOTIDE SEQUENCE [LARGE SCALE GENOMIC DNA]</scope>
    <source>
        <strain evidence="4 5">GZAAS20.1005</strain>
    </source>
</reference>
<dbReference type="Proteomes" id="UP000094569">
    <property type="component" value="Unassembled WGS sequence"/>
</dbReference>
<proteinExistence type="predicted"/>
<dbReference type="Gene3D" id="4.10.60.10">
    <property type="entry name" value="Zinc finger, CCHC-type"/>
    <property type="match status" value="1"/>
</dbReference>
<feature type="region of interest" description="Disordered" evidence="2">
    <location>
        <begin position="261"/>
        <end position="297"/>
    </location>
</feature>
<accession>A0A1E3BQT7</accession>
<evidence type="ECO:0000256" key="2">
    <source>
        <dbReference type="SAM" id="MobiDB-lite"/>
    </source>
</evidence>
<keyword evidence="1" id="KW-0479">Metal-binding</keyword>
<dbReference type="PROSITE" id="PS50158">
    <property type="entry name" value="ZF_CCHC"/>
    <property type="match status" value="1"/>
</dbReference>
<feature type="compositionally biased region" description="Low complexity" evidence="2">
    <location>
        <begin position="176"/>
        <end position="194"/>
    </location>
</feature>
<dbReference type="GO" id="GO:0003676">
    <property type="term" value="F:nucleic acid binding"/>
    <property type="evidence" value="ECO:0007669"/>
    <property type="project" value="InterPro"/>
</dbReference>
<dbReference type="OrthoDB" id="4359689at2759"/>
<dbReference type="SUPFAM" id="SSF57756">
    <property type="entry name" value="Retrovirus zinc finger-like domains"/>
    <property type="match status" value="1"/>
</dbReference>
<protein>
    <recommendedName>
        <fullName evidence="3">CCHC-type domain-containing protein</fullName>
    </recommendedName>
</protein>
<evidence type="ECO:0000259" key="3">
    <source>
        <dbReference type="PROSITE" id="PS50158"/>
    </source>
</evidence>
<dbReference type="EMBL" id="JXNT01000001">
    <property type="protein sequence ID" value="ODM23344.1"/>
    <property type="molecule type" value="Genomic_DNA"/>
</dbReference>
<feature type="domain" description="CCHC-type" evidence="3">
    <location>
        <begin position="19"/>
        <end position="34"/>
    </location>
</feature>
<evidence type="ECO:0000313" key="5">
    <source>
        <dbReference type="Proteomes" id="UP000094569"/>
    </source>
</evidence>
<name>A0A1E3BQT7_ASPCR</name>
<feature type="compositionally biased region" description="Basic residues" evidence="2">
    <location>
        <begin position="138"/>
        <end position="152"/>
    </location>
</feature>
<dbReference type="STRING" id="573508.A0A1E3BQT7"/>
<dbReference type="SMART" id="SM00343">
    <property type="entry name" value="ZnF_C2HC"/>
    <property type="match status" value="2"/>
</dbReference>
<organism evidence="4 5">
    <name type="scientific">Aspergillus cristatus</name>
    <name type="common">Chinese Fuzhuan brick tea-fermentation fungus</name>
    <name type="synonym">Eurotium cristatum</name>
    <dbReference type="NCBI Taxonomy" id="573508"/>
    <lineage>
        <taxon>Eukaryota</taxon>
        <taxon>Fungi</taxon>
        <taxon>Dikarya</taxon>
        <taxon>Ascomycota</taxon>
        <taxon>Pezizomycotina</taxon>
        <taxon>Eurotiomycetes</taxon>
        <taxon>Eurotiomycetidae</taxon>
        <taxon>Eurotiales</taxon>
        <taxon>Aspergillaceae</taxon>
        <taxon>Aspergillus</taxon>
        <taxon>Aspergillus subgen. Aspergillus</taxon>
    </lineage>
</organism>
<dbReference type="InterPro" id="IPR036875">
    <property type="entry name" value="Znf_CCHC_sf"/>
</dbReference>
<evidence type="ECO:0000256" key="1">
    <source>
        <dbReference type="PROSITE-ProRule" id="PRU00047"/>
    </source>
</evidence>
<dbReference type="AlphaFoldDB" id="A0A1E3BQT7"/>
<feature type="region of interest" description="Disordered" evidence="2">
    <location>
        <begin position="105"/>
        <end position="220"/>
    </location>
</feature>
<evidence type="ECO:0000313" key="4">
    <source>
        <dbReference type="EMBL" id="ODM23344.1"/>
    </source>
</evidence>
<comment type="caution">
    <text evidence="4">The sequence shown here is derived from an EMBL/GenBank/DDBJ whole genome shotgun (WGS) entry which is preliminary data.</text>
</comment>
<dbReference type="Pfam" id="PF00098">
    <property type="entry name" value="zf-CCHC"/>
    <property type="match status" value="1"/>
</dbReference>
<sequence length="297" mass="32963">MAAITRANTTTKLISIQQCFNCQAYGHIARDCKRPTSCAYCAQNHSSQDCPTARDRARAQCAVCQKQNTKQSEKTSEDHFAFDRSCPARVERVEIARHNRANGRGWYESAPISLGSEAPPGEKQGQNPIPAEATEHHTQRRGPGRPRKGNKRPRTEDEPELNSVMTDAQPETEMDTQTQTPQPREEPQQQPTTRALSAPSNGTHQEYSGRPETEAEAIPTTMVKSLINKASITPMKTQWRKNCEQNGQETTGSIAQSRLNACRSRDGNETVSNKPMNFRGHGNSSTKPAARDIQHAE</sequence>
<dbReference type="InterPro" id="IPR001878">
    <property type="entry name" value="Znf_CCHC"/>
</dbReference>